<evidence type="ECO:0000256" key="2">
    <source>
        <dbReference type="ARBA" id="ARBA00023235"/>
    </source>
</evidence>
<evidence type="ECO:0000313" key="4">
    <source>
        <dbReference type="EMBL" id="MFC6151778.1"/>
    </source>
</evidence>
<comment type="similarity">
    <text evidence="1">Belongs to the PGI/PMI family.</text>
</comment>
<proteinExistence type="inferred from homology"/>
<dbReference type="Pfam" id="PF10432">
    <property type="entry name" value="bact-PGI_C"/>
    <property type="match status" value="1"/>
</dbReference>
<name>A0ABW1QR38_9ACTN</name>
<dbReference type="EMBL" id="JBHSQL010000025">
    <property type="protein sequence ID" value="MFC6151778.1"/>
    <property type="molecule type" value="Genomic_DNA"/>
</dbReference>
<dbReference type="RefSeq" id="WP_205602952.1">
    <property type="nucleotide sequence ID" value="NZ_JBHSQL010000025.1"/>
</dbReference>
<dbReference type="Proteomes" id="UP001596097">
    <property type="component" value="Unassembled WGS sequence"/>
</dbReference>
<accession>A0ABW1QR38</accession>
<organism evidence="4 5">
    <name type="scientific">Mumia xiangluensis</name>
    <dbReference type="NCBI Taxonomy" id="1678900"/>
    <lineage>
        <taxon>Bacteria</taxon>
        <taxon>Bacillati</taxon>
        <taxon>Actinomycetota</taxon>
        <taxon>Actinomycetes</taxon>
        <taxon>Propionibacteriales</taxon>
        <taxon>Nocardioidaceae</taxon>
        <taxon>Mumia</taxon>
    </lineage>
</organism>
<keyword evidence="5" id="KW-1185">Reference proteome</keyword>
<dbReference type="Gene3D" id="3.40.50.10490">
    <property type="entry name" value="Glucose-6-phosphate isomerase like protein, domain 1"/>
    <property type="match status" value="1"/>
</dbReference>
<comment type="caution">
    <text evidence="4">The sequence shown here is derived from an EMBL/GenBank/DDBJ whole genome shotgun (WGS) entry which is preliminary data.</text>
</comment>
<keyword evidence="2" id="KW-0413">Isomerase</keyword>
<protein>
    <submittedName>
        <fullName evidence="4">SIS domain-containing protein</fullName>
    </submittedName>
</protein>
<dbReference type="SUPFAM" id="SSF53697">
    <property type="entry name" value="SIS domain"/>
    <property type="match status" value="1"/>
</dbReference>
<dbReference type="InterPro" id="IPR019490">
    <property type="entry name" value="Glu6P/Mann6P_isomerase_C"/>
</dbReference>
<sequence>MFDDALLDDERALTRADVVLRGLAESGSRVRMGAHEAADAIAGLAGDADHRPRAVVAAGPAARLVRAVLEPACPVPFVAWSGPGLPGWAGSLDLVVVLGAPDGPGAHAAAVEAIRRGCPLLVVTVATSPLAEVAASRWTTLVPTATADPLAAAVVAIQALAAAGLAAPFDTEEVALALDDVAIASSPFVDLGTNRAKQLASSIGDDVPLLWGGSVLAARAARRWAEGLRRASGRPALAAEADDIVAVLDASPSRDLFADPFEDPPTPAPASSLILLDDRVEAPAVRVDRGNVLGAAARHGARHDEVFAGEGGDLARYASLVATGGYTAAYLEIGLGH</sequence>
<evidence type="ECO:0000313" key="5">
    <source>
        <dbReference type="Proteomes" id="UP001596097"/>
    </source>
</evidence>
<dbReference type="InterPro" id="IPR046348">
    <property type="entry name" value="SIS_dom_sf"/>
</dbReference>
<evidence type="ECO:0000259" key="3">
    <source>
        <dbReference type="Pfam" id="PF10432"/>
    </source>
</evidence>
<gene>
    <name evidence="4" type="ORF">ACFPYK_20405</name>
</gene>
<reference evidence="5" key="1">
    <citation type="journal article" date="2019" name="Int. J. Syst. Evol. Microbiol.">
        <title>The Global Catalogue of Microorganisms (GCM) 10K type strain sequencing project: providing services to taxonomists for standard genome sequencing and annotation.</title>
        <authorList>
            <consortium name="The Broad Institute Genomics Platform"/>
            <consortium name="The Broad Institute Genome Sequencing Center for Infectious Disease"/>
            <person name="Wu L."/>
            <person name="Ma J."/>
        </authorList>
    </citation>
    <scope>NUCLEOTIDE SEQUENCE [LARGE SCALE GENOMIC DNA]</scope>
    <source>
        <strain evidence="5">CGMCC 4.7198</strain>
    </source>
</reference>
<feature type="domain" description="Bifunctional glucose-6-phosphate/mannose-6-phosphate isomerase C-terminal" evidence="3">
    <location>
        <begin position="194"/>
        <end position="331"/>
    </location>
</feature>
<evidence type="ECO:0000256" key="1">
    <source>
        <dbReference type="ARBA" id="ARBA00010523"/>
    </source>
</evidence>